<dbReference type="HOGENOM" id="CLU_2839273_0_0_2"/>
<reference evidence="2 4" key="2">
    <citation type="journal article" date="2014" name="PLoS Genet.">
        <title>Phylogenetically driven sequencing of extremely halophilic archaea reveals strategies for static and dynamic osmo-response.</title>
        <authorList>
            <person name="Becker E.A."/>
            <person name="Seitzer P.M."/>
            <person name="Tritt A."/>
            <person name="Larsen D."/>
            <person name="Krusor M."/>
            <person name="Yao A.I."/>
            <person name="Wu D."/>
            <person name="Madern D."/>
            <person name="Eisen J.A."/>
            <person name="Darling A.E."/>
            <person name="Facciotti M.T."/>
        </authorList>
    </citation>
    <scope>NUCLEOTIDE SEQUENCE [LARGE SCALE GENOMIC DNA]</scope>
    <source>
        <strain evidence="2">B3</strain>
        <strain evidence="4">DSM 18796 / CECT 7217 / JCM 14584 / KCTC 4019 / B3</strain>
    </source>
</reference>
<dbReference type="EMBL" id="AOHV01000020">
    <property type="protein sequence ID" value="ELY38637.1"/>
    <property type="molecule type" value="Genomic_DNA"/>
</dbReference>
<evidence type="ECO:0000313" key="4">
    <source>
        <dbReference type="Proteomes" id="UP000011645"/>
    </source>
</evidence>
<evidence type="ECO:0000313" key="1">
    <source>
        <dbReference type="EMBL" id="ADJ16926.1"/>
    </source>
</evidence>
<dbReference type="Proteomes" id="UP000011645">
    <property type="component" value="Unassembled WGS sequence"/>
</dbReference>
<dbReference type="KEGG" id="hje:HacjB3_17918"/>
<keyword evidence="1" id="KW-0614">Plasmid</keyword>
<dbReference type="EMBL" id="CP002064">
    <property type="protein sequence ID" value="ADJ16926.1"/>
    <property type="molecule type" value="Genomic_DNA"/>
</dbReference>
<evidence type="ECO:0000313" key="2">
    <source>
        <dbReference type="EMBL" id="ELY38637.1"/>
    </source>
</evidence>
<sequence length="65" mass="8092">MPRLITDIESMHISFVKRKRWSTSRFVSIRVNRLLRRFRFFVHLLIMFFDRRVGVFFRDKIFLGV</sequence>
<gene>
    <name evidence="1" type="ordered locus">HacjB3_17918</name>
    <name evidence="2" type="ORF">C497_06844</name>
</gene>
<geneLocation type="plasmid" evidence="1 3">
    <name>2</name>
</geneLocation>
<organism evidence="1 3">
    <name type="scientific">Halalkalicoccus jeotgali (strain DSM 18796 / CECT 7217 / JCM 14584 / KCTC 4019 / B3)</name>
    <dbReference type="NCBI Taxonomy" id="795797"/>
    <lineage>
        <taxon>Archaea</taxon>
        <taxon>Methanobacteriati</taxon>
        <taxon>Methanobacteriota</taxon>
        <taxon>Stenosarchaea group</taxon>
        <taxon>Halobacteria</taxon>
        <taxon>Halobacteriales</taxon>
        <taxon>Halococcaceae</taxon>
        <taxon>Halalkalicoccus</taxon>
    </lineage>
</organism>
<proteinExistence type="predicted"/>
<protein>
    <submittedName>
        <fullName evidence="1">Uncharacterized protein</fullName>
    </submittedName>
</protein>
<reference evidence="1 3" key="1">
    <citation type="journal article" date="2010" name="J. Bacteriol.">
        <title>Complete genome sequence of Halalkalicoccus jeotgali B3(T), an extremely halophilic archaeon.</title>
        <authorList>
            <person name="Roh S.W."/>
            <person name="Nam Y.D."/>
            <person name="Nam S.H."/>
            <person name="Choi S.H."/>
            <person name="Park H.S."/>
            <person name="Bae J.W."/>
        </authorList>
    </citation>
    <scope>NUCLEOTIDE SEQUENCE [LARGE SCALE GENOMIC DNA]</scope>
    <source>
        <strain evidence="1">B3</strain>
        <strain evidence="3">DSM 18796 / CECT 7217 / JCM 14584 / KCTC 4019 / B3</strain>
        <plasmid evidence="3">2</plasmid>
    </source>
</reference>
<evidence type="ECO:0000313" key="3">
    <source>
        <dbReference type="Proteomes" id="UP000000390"/>
    </source>
</evidence>
<accession>D8JC19</accession>
<keyword evidence="4" id="KW-1185">Reference proteome</keyword>
<name>D8JC19_HALJB</name>
<dbReference type="Proteomes" id="UP000000390">
    <property type="component" value="Plasmid 2"/>
</dbReference>
<dbReference type="AlphaFoldDB" id="D8JC19"/>